<reference evidence="12" key="1">
    <citation type="submission" date="2017-11" db="EMBL/GenBank/DDBJ databases">
        <authorList>
            <person name="Lima N.C."/>
            <person name="Parody-Merino A.M."/>
            <person name="Battley P.F."/>
            <person name="Fidler A.E."/>
            <person name="Prosdocimi F."/>
        </authorList>
    </citation>
    <scope>NUCLEOTIDE SEQUENCE [LARGE SCALE GENOMIC DNA]</scope>
</reference>
<evidence type="ECO:0000256" key="3">
    <source>
        <dbReference type="ARBA" id="ARBA00022664"/>
    </source>
</evidence>
<dbReference type="Proteomes" id="UP000233556">
    <property type="component" value="Unassembled WGS sequence"/>
</dbReference>
<protein>
    <recommendedName>
        <fullName evidence="8">Pre-mRNA-processing factor 39</fullName>
    </recommendedName>
    <alternativeName>
        <fullName evidence="9">PRP39 homolog</fullName>
    </alternativeName>
</protein>
<keyword evidence="6" id="KW-0539">Nucleus</keyword>
<feature type="compositionally biased region" description="Polar residues" evidence="10">
    <location>
        <begin position="37"/>
        <end position="53"/>
    </location>
</feature>
<dbReference type="GO" id="GO:0030627">
    <property type="term" value="F:pre-mRNA 5'-splice site binding"/>
    <property type="evidence" value="ECO:0007669"/>
    <property type="project" value="TreeGrafter"/>
</dbReference>
<comment type="subcellular location">
    <subcellularLocation>
        <location evidence="2">Nucleus</location>
    </subcellularLocation>
</comment>
<dbReference type="GO" id="GO:0000395">
    <property type="term" value="P:mRNA 5'-splice site recognition"/>
    <property type="evidence" value="ECO:0007669"/>
    <property type="project" value="TreeGrafter"/>
</dbReference>
<dbReference type="EMBL" id="KZ512881">
    <property type="protein sequence ID" value="PKU31389.1"/>
    <property type="molecule type" value="Genomic_DNA"/>
</dbReference>
<dbReference type="Pfam" id="PF23240">
    <property type="entry name" value="HAT_PRP39_N"/>
    <property type="match status" value="1"/>
</dbReference>
<evidence type="ECO:0000256" key="4">
    <source>
        <dbReference type="ARBA" id="ARBA00022737"/>
    </source>
</evidence>
<evidence type="ECO:0000256" key="6">
    <source>
        <dbReference type="ARBA" id="ARBA00023242"/>
    </source>
</evidence>
<dbReference type="PANTHER" id="PTHR17204">
    <property type="entry name" value="PRE-MRNA PROCESSING PROTEIN PRP39-RELATED"/>
    <property type="match status" value="1"/>
</dbReference>
<keyword evidence="4" id="KW-0677">Repeat</keyword>
<evidence type="ECO:0000256" key="8">
    <source>
        <dbReference type="ARBA" id="ARBA00067962"/>
    </source>
</evidence>
<dbReference type="PANTHER" id="PTHR17204:SF5">
    <property type="entry name" value="PRE-MRNA-PROCESSING FACTOR 39"/>
    <property type="match status" value="1"/>
</dbReference>
<name>A0A2I0TC78_LIMLA</name>
<comment type="similarity">
    <text evidence="7">Belongs to the PRP39 family.</text>
</comment>
<dbReference type="Gene3D" id="1.25.40.10">
    <property type="entry name" value="Tetratricopeptide repeat domain"/>
    <property type="match status" value="2"/>
</dbReference>
<evidence type="ECO:0000256" key="5">
    <source>
        <dbReference type="ARBA" id="ARBA00023187"/>
    </source>
</evidence>
<keyword evidence="5" id="KW-0508">mRNA splicing</keyword>
<dbReference type="SUPFAM" id="SSF48452">
    <property type="entry name" value="TPR-like"/>
    <property type="match status" value="1"/>
</dbReference>
<keyword evidence="12" id="KW-1185">Reference proteome</keyword>
<dbReference type="OrthoDB" id="10265668at2759"/>
<dbReference type="FunFam" id="1.25.40.10:FF:000091">
    <property type="entry name" value="Pre-mRNA-processing factor 39"/>
    <property type="match status" value="1"/>
</dbReference>
<evidence type="ECO:0000256" key="2">
    <source>
        <dbReference type="ARBA" id="ARBA00004123"/>
    </source>
</evidence>
<dbReference type="InterPro" id="IPR003107">
    <property type="entry name" value="HAT"/>
</dbReference>
<gene>
    <name evidence="11" type="ORF">llap_18308</name>
</gene>
<dbReference type="SMART" id="SM00386">
    <property type="entry name" value="HAT"/>
    <property type="match status" value="7"/>
</dbReference>
<dbReference type="AlphaFoldDB" id="A0A2I0TC78"/>
<evidence type="ECO:0000256" key="7">
    <source>
        <dbReference type="ARBA" id="ARBA00038019"/>
    </source>
</evidence>
<dbReference type="Pfam" id="PF23241">
    <property type="entry name" value="HAT_PRP39_C"/>
    <property type="match status" value="1"/>
</dbReference>
<evidence type="ECO:0000256" key="9">
    <source>
        <dbReference type="ARBA" id="ARBA00080852"/>
    </source>
</evidence>
<evidence type="ECO:0000256" key="1">
    <source>
        <dbReference type="ARBA" id="ARBA00003777"/>
    </source>
</evidence>
<evidence type="ECO:0000313" key="11">
    <source>
        <dbReference type="EMBL" id="PKU31389.1"/>
    </source>
</evidence>
<dbReference type="GO" id="GO:0071004">
    <property type="term" value="C:U2-type prespliceosome"/>
    <property type="evidence" value="ECO:0007669"/>
    <property type="project" value="TreeGrafter"/>
</dbReference>
<organism evidence="11 12">
    <name type="scientific">Limosa lapponica baueri</name>
    <dbReference type="NCBI Taxonomy" id="1758121"/>
    <lineage>
        <taxon>Eukaryota</taxon>
        <taxon>Metazoa</taxon>
        <taxon>Chordata</taxon>
        <taxon>Craniata</taxon>
        <taxon>Vertebrata</taxon>
        <taxon>Euteleostomi</taxon>
        <taxon>Archelosauria</taxon>
        <taxon>Archosauria</taxon>
        <taxon>Dinosauria</taxon>
        <taxon>Saurischia</taxon>
        <taxon>Theropoda</taxon>
        <taxon>Coelurosauria</taxon>
        <taxon>Aves</taxon>
        <taxon>Neognathae</taxon>
        <taxon>Neoaves</taxon>
        <taxon>Charadriiformes</taxon>
        <taxon>Scolopacidae</taxon>
        <taxon>Limosa</taxon>
    </lineage>
</organism>
<dbReference type="GO" id="GO:0000243">
    <property type="term" value="C:commitment complex"/>
    <property type="evidence" value="ECO:0007669"/>
    <property type="project" value="TreeGrafter"/>
</dbReference>
<dbReference type="FunFam" id="1.25.40.10:FF:000063">
    <property type="entry name" value="Pre-mRNA processing factor 39"/>
    <property type="match status" value="1"/>
</dbReference>
<keyword evidence="3" id="KW-0507">mRNA processing</keyword>
<reference evidence="12" key="2">
    <citation type="submission" date="2017-12" db="EMBL/GenBank/DDBJ databases">
        <title>Genome sequence of the Bar-tailed Godwit (Limosa lapponica baueri).</title>
        <authorList>
            <person name="Lima N.C.B."/>
            <person name="Parody-Merino A.M."/>
            <person name="Battley P.F."/>
            <person name="Fidler A.E."/>
            <person name="Prosdocimi F."/>
        </authorList>
    </citation>
    <scope>NUCLEOTIDE SEQUENCE [LARGE SCALE GENOMIC DNA]</scope>
</reference>
<sequence length="589" mass="69114">MENAESTEEEKPTVSNDSTDNGAETTTEEQHMDFSTEIMSVTEMEQSPDSSPDLNEENTQESEIPNIESLQTTDIEAGFPPDFDKFWKVVEDNPQDFTGWVYLLQYVEQENHLPAARKAFDRFFTHYPYCYGYWKKYADLEKRHDNVKQSDEVYRRGLQAIPLSVDLWIHYINFLKETLDPADPETNSTIRGAYEHAVLAAGTDFRSDRLWEMYINWENDQGNLREVTSIYDRILGIPTQLYSHHFQRSFSFGNKLVTEIENMRHRIIEIHQEMFNHNEHEVSKRWTFEEAIKRPYFHVKPLEKIQLKNWKEYLEFEIENGTHERVVVLFERCVISCALYEDFWIKYAKYMENHSIEGVRHVYSRACTIHLPKKPMVHMLWAAFEEQQGNIDEARRILKTFEECILGLAMIRLRRVSLERRHGNMEEAEHLLEDAVRNAKSISESSFYAIKLARHLFKVQKNLPKARKVLSEAIEIDKENTKLYLNLLEMEYSGDLKQNEENILSCFDKAVNGALSIKMRITFSQRKVEFLEDFGSDVNKSEEPDEKKMLTDDPTLASAQMMDGDMQVNQAAYNYNAWYQVGAALVHSS</sequence>
<dbReference type="InterPro" id="IPR011990">
    <property type="entry name" value="TPR-like_helical_dom_sf"/>
</dbReference>
<accession>A0A2I0TC78</accession>
<feature type="region of interest" description="Disordered" evidence="10">
    <location>
        <begin position="1"/>
        <end position="67"/>
    </location>
</feature>
<feature type="compositionally biased region" description="Polar residues" evidence="10">
    <location>
        <begin position="13"/>
        <end position="25"/>
    </location>
</feature>
<dbReference type="GO" id="GO:0005685">
    <property type="term" value="C:U1 snRNP"/>
    <property type="evidence" value="ECO:0007669"/>
    <property type="project" value="TreeGrafter"/>
</dbReference>
<dbReference type="InterPro" id="IPR059164">
    <property type="entry name" value="HAT_PRP39_C"/>
</dbReference>
<evidence type="ECO:0000313" key="12">
    <source>
        <dbReference type="Proteomes" id="UP000233556"/>
    </source>
</evidence>
<proteinExistence type="inferred from homology"/>
<comment type="function">
    <text evidence="1">Involved in pre-mRNA splicing.</text>
</comment>
<evidence type="ECO:0000256" key="10">
    <source>
        <dbReference type="SAM" id="MobiDB-lite"/>
    </source>
</evidence>